<organism evidence="2 3">
    <name type="scientific">Aeromicrobium camelliae</name>
    <dbReference type="NCBI Taxonomy" id="1538144"/>
    <lineage>
        <taxon>Bacteria</taxon>
        <taxon>Bacillati</taxon>
        <taxon>Actinomycetota</taxon>
        <taxon>Actinomycetes</taxon>
        <taxon>Propionibacteriales</taxon>
        <taxon>Nocardioidaceae</taxon>
        <taxon>Aeromicrobium</taxon>
    </lineage>
</organism>
<dbReference type="PANTHER" id="PTHR48079">
    <property type="entry name" value="PROTEIN YEEZ"/>
    <property type="match status" value="1"/>
</dbReference>
<dbReference type="GO" id="GO:0004029">
    <property type="term" value="F:aldehyde dehydrogenase (NAD+) activity"/>
    <property type="evidence" value="ECO:0007669"/>
    <property type="project" value="TreeGrafter"/>
</dbReference>
<dbReference type="SUPFAM" id="SSF51735">
    <property type="entry name" value="NAD(P)-binding Rossmann-fold domains"/>
    <property type="match status" value="1"/>
</dbReference>
<protein>
    <submittedName>
        <fullName evidence="2">NAD-dependent epimerase/dehydratase family protein</fullName>
    </submittedName>
</protein>
<accession>A0A3N6X4V1</accession>
<comment type="caution">
    <text evidence="2">The sequence shown here is derived from an EMBL/GenBank/DDBJ whole genome shotgun (WGS) entry which is preliminary data.</text>
</comment>
<dbReference type="InterPro" id="IPR001509">
    <property type="entry name" value="Epimerase_deHydtase"/>
</dbReference>
<dbReference type="AlphaFoldDB" id="A0A3N6X4V1"/>
<dbReference type="OrthoDB" id="8205493at2"/>
<evidence type="ECO:0000259" key="1">
    <source>
        <dbReference type="Pfam" id="PF01370"/>
    </source>
</evidence>
<dbReference type="GO" id="GO:0005737">
    <property type="term" value="C:cytoplasm"/>
    <property type="evidence" value="ECO:0007669"/>
    <property type="project" value="TreeGrafter"/>
</dbReference>
<dbReference type="Proteomes" id="UP000275225">
    <property type="component" value="Unassembled WGS sequence"/>
</dbReference>
<dbReference type="RefSeq" id="WP_124236145.1">
    <property type="nucleotide sequence ID" value="NZ_JBHUFI010000003.1"/>
</dbReference>
<dbReference type="InterPro" id="IPR051783">
    <property type="entry name" value="NAD(P)-dependent_oxidoreduct"/>
</dbReference>
<sequence length="308" mass="33255">MTHLVLGAGPIGTTLALRLAERGDHVRLMTRSGSGPDHPAIERVVGDATDSEAVERAARGTEAIHHCIHATAYRAEVWRRELPAAERVVLRAAEREGAVVTFPESLYGLDAAPQPFTETSARTPGSAKGAVRVDLLAAREAAPVRTVSVAASDYFGPLARANAHAGERMIVPLLRGRTVRPLGSADHPHSFTYLPDLAEAMIRAADDPRCNDLMFAPTGPAITQRELVARYAAAAGVPVPRIRPIPGAAVRALGRVQRDMRELAEMLHQWDRPFVMDSSATEALLGLTPTDLDTAVETTIAWWLDQQR</sequence>
<dbReference type="InterPro" id="IPR036291">
    <property type="entry name" value="NAD(P)-bd_dom_sf"/>
</dbReference>
<gene>
    <name evidence="2" type="ORF">EHW97_05405</name>
</gene>
<dbReference type="Gene3D" id="3.40.50.720">
    <property type="entry name" value="NAD(P)-binding Rossmann-like Domain"/>
    <property type="match status" value="1"/>
</dbReference>
<keyword evidence="3" id="KW-1185">Reference proteome</keyword>
<feature type="domain" description="NAD-dependent epimerase/dehydratase" evidence="1">
    <location>
        <begin position="4"/>
        <end position="209"/>
    </location>
</feature>
<dbReference type="Pfam" id="PF01370">
    <property type="entry name" value="Epimerase"/>
    <property type="match status" value="1"/>
</dbReference>
<proteinExistence type="predicted"/>
<reference evidence="2 3" key="1">
    <citation type="submission" date="2018-11" db="EMBL/GenBank/DDBJ databases">
        <authorList>
            <person name="Li F."/>
        </authorList>
    </citation>
    <scope>NUCLEOTIDE SEQUENCE [LARGE SCALE GENOMIC DNA]</scope>
    <source>
        <strain evidence="2 3">YS17T</strain>
    </source>
</reference>
<name>A0A3N6X4V1_9ACTN</name>
<evidence type="ECO:0000313" key="2">
    <source>
        <dbReference type="EMBL" id="RQN08688.1"/>
    </source>
</evidence>
<evidence type="ECO:0000313" key="3">
    <source>
        <dbReference type="Proteomes" id="UP000275225"/>
    </source>
</evidence>
<dbReference type="PANTHER" id="PTHR48079:SF6">
    <property type="entry name" value="NAD(P)-BINDING DOMAIN-CONTAINING PROTEIN-RELATED"/>
    <property type="match status" value="1"/>
</dbReference>
<dbReference type="EMBL" id="RQJX01000005">
    <property type="protein sequence ID" value="RQN08688.1"/>
    <property type="molecule type" value="Genomic_DNA"/>
</dbReference>